<dbReference type="Proteomes" id="UP001586593">
    <property type="component" value="Unassembled WGS sequence"/>
</dbReference>
<name>A0ABR3V326_9PEZI</name>
<evidence type="ECO:0000313" key="1">
    <source>
        <dbReference type="EMBL" id="KAL1835997.1"/>
    </source>
</evidence>
<keyword evidence="2" id="KW-1185">Reference proteome</keyword>
<dbReference type="EMBL" id="JAZHXJ010002943">
    <property type="protein sequence ID" value="KAL1835997.1"/>
    <property type="molecule type" value="Genomic_DNA"/>
</dbReference>
<comment type="caution">
    <text evidence="1">The sequence shown here is derived from an EMBL/GenBank/DDBJ whole genome shotgun (WGS) entry which is preliminary data.</text>
</comment>
<sequence>MQTTKTRYIPVCGRQAREVGRQAVDGDGVLAPKLEKLGWRFHSTRGVKPAADRHSGLPCRRCTERTEKNAPSCPRRRGRSAQGTSGGWRLQHGVLVVPCSESGWVKTRDRQVSAVREGWDRRNAAYWFSQQLCAQWRHATRLFRYSLCGPARIARCPSSSSQRGARRLYWNGLAPDMQVSAPGPGFPSSSPILWPHCLSFHGLSCLDTSWYGYGRKVLVLSSADGGYITW</sequence>
<gene>
    <name evidence="1" type="ORF">VTK73DRAFT_5235</name>
</gene>
<accession>A0ABR3V326</accession>
<proteinExistence type="predicted"/>
<evidence type="ECO:0000313" key="2">
    <source>
        <dbReference type="Proteomes" id="UP001586593"/>
    </source>
</evidence>
<reference evidence="1 2" key="1">
    <citation type="journal article" date="2024" name="Commun. Biol.">
        <title>Comparative genomic analysis of thermophilic fungi reveals convergent evolutionary adaptations and gene losses.</title>
        <authorList>
            <person name="Steindorff A.S."/>
            <person name="Aguilar-Pontes M.V."/>
            <person name="Robinson A.J."/>
            <person name="Andreopoulos B."/>
            <person name="LaButti K."/>
            <person name="Kuo A."/>
            <person name="Mondo S."/>
            <person name="Riley R."/>
            <person name="Otillar R."/>
            <person name="Haridas S."/>
            <person name="Lipzen A."/>
            <person name="Grimwood J."/>
            <person name="Schmutz J."/>
            <person name="Clum A."/>
            <person name="Reid I.D."/>
            <person name="Moisan M.C."/>
            <person name="Butler G."/>
            <person name="Nguyen T.T.M."/>
            <person name="Dewar K."/>
            <person name="Conant G."/>
            <person name="Drula E."/>
            <person name="Henrissat B."/>
            <person name="Hansel C."/>
            <person name="Singer S."/>
            <person name="Hutchinson M.I."/>
            <person name="de Vries R.P."/>
            <person name="Natvig D.O."/>
            <person name="Powell A.J."/>
            <person name="Tsang A."/>
            <person name="Grigoriev I.V."/>
        </authorList>
    </citation>
    <scope>NUCLEOTIDE SEQUENCE [LARGE SCALE GENOMIC DNA]</scope>
    <source>
        <strain evidence="1 2">ATCC 24622</strain>
    </source>
</reference>
<organism evidence="1 2">
    <name type="scientific">Phialemonium thermophilum</name>
    <dbReference type="NCBI Taxonomy" id="223376"/>
    <lineage>
        <taxon>Eukaryota</taxon>
        <taxon>Fungi</taxon>
        <taxon>Dikarya</taxon>
        <taxon>Ascomycota</taxon>
        <taxon>Pezizomycotina</taxon>
        <taxon>Sordariomycetes</taxon>
        <taxon>Sordariomycetidae</taxon>
        <taxon>Cephalothecales</taxon>
        <taxon>Cephalothecaceae</taxon>
        <taxon>Phialemonium</taxon>
    </lineage>
</organism>
<protein>
    <submittedName>
        <fullName evidence="1">Uncharacterized protein</fullName>
    </submittedName>
</protein>